<organism evidence="4 5">
    <name type="scientific">Colletotrichum kahawae</name>
    <name type="common">Coffee berry disease fungus</name>
    <dbReference type="NCBI Taxonomy" id="34407"/>
    <lineage>
        <taxon>Eukaryota</taxon>
        <taxon>Fungi</taxon>
        <taxon>Dikarya</taxon>
        <taxon>Ascomycota</taxon>
        <taxon>Pezizomycotina</taxon>
        <taxon>Sordariomycetes</taxon>
        <taxon>Hypocreomycetidae</taxon>
        <taxon>Glomerellales</taxon>
        <taxon>Glomerellaceae</taxon>
        <taxon>Colletotrichum</taxon>
        <taxon>Colletotrichum gloeosporioides species complex</taxon>
    </lineage>
</organism>
<dbReference type="Proteomes" id="UP001281614">
    <property type="component" value="Unassembled WGS sequence"/>
</dbReference>
<reference evidence="4" key="1">
    <citation type="submission" date="2023-02" db="EMBL/GenBank/DDBJ databases">
        <title>Colletotrichum kahawae CIFC_Que2 genome sequencing and assembly.</title>
        <authorList>
            <person name="Baroncelli R."/>
        </authorList>
    </citation>
    <scope>NUCLEOTIDE SEQUENCE</scope>
    <source>
        <strain evidence="4">CIFC_Que2</strain>
    </source>
</reference>
<keyword evidence="5" id="KW-1185">Reference proteome</keyword>
<dbReference type="InterPro" id="IPR002110">
    <property type="entry name" value="Ankyrin_rpt"/>
</dbReference>
<evidence type="ECO:0000313" key="4">
    <source>
        <dbReference type="EMBL" id="KAK2768082.1"/>
    </source>
</evidence>
<proteinExistence type="predicted"/>
<comment type="caution">
    <text evidence="4">The sequence shown here is derived from an EMBL/GenBank/DDBJ whole genome shotgun (WGS) entry which is preliminary data.</text>
</comment>
<protein>
    <submittedName>
        <fullName evidence="4">Ankyrin repeat domain protein</fullName>
    </submittedName>
</protein>
<evidence type="ECO:0000256" key="3">
    <source>
        <dbReference type="PROSITE-ProRule" id="PRU00023"/>
    </source>
</evidence>
<evidence type="ECO:0000256" key="1">
    <source>
        <dbReference type="ARBA" id="ARBA00022737"/>
    </source>
</evidence>
<dbReference type="EMBL" id="VYYT01000113">
    <property type="protein sequence ID" value="KAK2768082.1"/>
    <property type="molecule type" value="Genomic_DNA"/>
</dbReference>
<dbReference type="PROSITE" id="PS50088">
    <property type="entry name" value="ANK_REPEAT"/>
    <property type="match status" value="2"/>
</dbReference>
<evidence type="ECO:0000313" key="5">
    <source>
        <dbReference type="Proteomes" id="UP001281614"/>
    </source>
</evidence>
<dbReference type="Pfam" id="PF12796">
    <property type="entry name" value="Ank_2"/>
    <property type="match status" value="2"/>
</dbReference>
<dbReference type="AlphaFoldDB" id="A0AAD9YKL4"/>
<evidence type="ECO:0000256" key="2">
    <source>
        <dbReference type="ARBA" id="ARBA00023043"/>
    </source>
</evidence>
<dbReference type="PRINTS" id="PR01415">
    <property type="entry name" value="ANKYRIN"/>
</dbReference>
<dbReference type="SUPFAM" id="SSF48403">
    <property type="entry name" value="Ankyrin repeat"/>
    <property type="match status" value="1"/>
</dbReference>
<dbReference type="Gene3D" id="1.25.40.20">
    <property type="entry name" value="Ankyrin repeat-containing domain"/>
    <property type="match status" value="1"/>
</dbReference>
<gene>
    <name evidence="4" type="ORF">CKAH01_04650</name>
</gene>
<dbReference type="InterPro" id="IPR036770">
    <property type="entry name" value="Ankyrin_rpt-contain_sf"/>
</dbReference>
<dbReference type="GO" id="GO:0005737">
    <property type="term" value="C:cytoplasm"/>
    <property type="evidence" value="ECO:0007669"/>
    <property type="project" value="TreeGrafter"/>
</dbReference>
<feature type="repeat" description="ANK" evidence="3">
    <location>
        <begin position="214"/>
        <end position="243"/>
    </location>
</feature>
<dbReference type="PROSITE" id="PS50297">
    <property type="entry name" value="ANK_REP_REGION"/>
    <property type="match status" value="2"/>
</dbReference>
<feature type="repeat" description="ANK" evidence="3">
    <location>
        <begin position="244"/>
        <end position="276"/>
    </location>
</feature>
<dbReference type="PANTHER" id="PTHR24198">
    <property type="entry name" value="ANKYRIN REPEAT AND PROTEIN KINASE DOMAIN-CONTAINING PROTEIN"/>
    <property type="match status" value="1"/>
</dbReference>
<name>A0AAD9YKL4_COLKA</name>
<dbReference type="PANTHER" id="PTHR24198:SF188">
    <property type="entry name" value="ANKYRIN REPEAT DOMAIN 55"/>
    <property type="match status" value="1"/>
</dbReference>
<keyword evidence="2 3" id="KW-0040">ANK repeat</keyword>
<dbReference type="SMART" id="SM00248">
    <property type="entry name" value="ANK"/>
    <property type="match status" value="6"/>
</dbReference>
<sequence length="329" mass="35737">MHGSSRASRLDETIKLIKDKQSLNVLDRDGRTAMMEAIDLQDADVVAALLRAEPELATMQLRSPHDPNVFTYPLHFACQLAARCDVADALLIPKLIESYTGDLQHSTTPSRDHLERTVLHLAVTGASGLITKWILENRPGLLHVEDRWGRTPLHYCASSANCDLLLEKGVNIDHTDKEGLSSLHRACLMGACEITEGLLKKMPMLDLRNNVYGTPLHCAVISGSADVVNALLDAGAPINATDLRGNTAVHVAARLSRYNILRRLLAKGADVNLHNLSGRDAKTVAGNVGILSILRGTQTAHNEDIDSEFGQEETLLLGREGQTGGTLRS</sequence>
<accession>A0AAD9YKL4</accession>
<keyword evidence="1" id="KW-0677">Repeat</keyword>